<dbReference type="SUPFAM" id="SSF117916">
    <property type="entry name" value="Fe-S cluster assembly (FSCA) domain-like"/>
    <property type="match status" value="1"/>
</dbReference>
<evidence type="ECO:0000313" key="3">
    <source>
        <dbReference type="Proteomes" id="UP001065174"/>
    </source>
</evidence>
<gene>
    <name evidence="2" type="ORF">N6H18_13885</name>
</gene>
<dbReference type="RefSeq" id="WP_262308880.1">
    <property type="nucleotide sequence ID" value="NZ_CP106679.1"/>
</dbReference>
<evidence type="ECO:0000313" key="2">
    <source>
        <dbReference type="EMBL" id="UXP31441.1"/>
    </source>
</evidence>
<reference evidence="2" key="1">
    <citation type="submission" date="2022-09" db="EMBL/GenBank/DDBJ databases">
        <title>Comparative genomics and taxonomic characterization of three novel marine species of genus Reichenbachiella exhibiting antioxidant and polysaccharide degradation activities.</title>
        <authorList>
            <person name="Muhammad N."/>
            <person name="Lee Y.-J."/>
            <person name="Ko J."/>
            <person name="Kim S.-G."/>
        </authorList>
    </citation>
    <scope>NUCLEOTIDE SEQUENCE</scope>
    <source>
        <strain evidence="2">BKB1-1</strain>
    </source>
</reference>
<proteinExistence type="predicted"/>
<sequence length="87" mass="9511">MDSNKKTELLVRINESIGNIRPYLEADGGDVRVLDIDDDYVVHVELLGACESCPMSHMTMKAGIEEAIKRVAPEVTAIRAKNTQPAG</sequence>
<dbReference type="Gene3D" id="3.30.300.130">
    <property type="entry name" value="Fe-S cluster assembly (FSCA)"/>
    <property type="match status" value="1"/>
</dbReference>
<organism evidence="2 3">
    <name type="scientific">Reichenbachiella agarivorans</name>
    <dbReference type="NCBI Taxonomy" id="2979464"/>
    <lineage>
        <taxon>Bacteria</taxon>
        <taxon>Pseudomonadati</taxon>
        <taxon>Bacteroidota</taxon>
        <taxon>Cytophagia</taxon>
        <taxon>Cytophagales</taxon>
        <taxon>Reichenbachiellaceae</taxon>
        <taxon>Reichenbachiella</taxon>
    </lineage>
</organism>
<dbReference type="Proteomes" id="UP001065174">
    <property type="component" value="Chromosome"/>
</dbReference>
<evidence type="ECO:0000259" key="1">
    <source>
        <dbReference type="Pfam" id="PF01106"/>
    </source>
</evidence>
<dbReference type="InterPro" id="IPR001075">
    <property type="entry name" value="NIF_FeS_clus_asmbl_NifU_C"/>
</dbReference>
<name>A0ABY6CLQ7_9BACT</name>
<dbReference type="PANTHER" id="PTHR11178">
    <property type="entry name" value="IRON-SULFUR CLUSTER SCAFFOLD PROTEIN NFU-RELATED"/>
    <property type="match status" value="1"/>
</dbReference>
<accession>A0ABY6CLQ7</accession>
<protein>
    <submittedName>
        <fullName evidence="2">NifU family protein</fullName>
    </submittedName>
</protein>
<dbReference type="EMBL" id="CP106679">
    <property type="protein sequence ID" value="UXP31441.1"/>
    <property type="molecule type" value="Genomic_DNA"/>
</dbReference>
<dbReference type="InterPro" id="IPR034904">
    <property type="entry name" value="FSCA_dom_sf"/>
</dbReference>
<dbReference type="Pfam" id="PF01106">
    <property type="entry name" value="NifU"/>
    <property type="match status" value="1"/>
</dbReference>
<feature type="domain" description="NIF system FeS cluster assembly NifU C-terminal" evidence="1">
    <location>
        <begin position="13"/>
        <end position="78"/>
    </location>
</feature>
<keyword evidence="3" id="KW-1185">Reference proteome</keyword>